<dbReference type="AlphaFoldDB" id="A0A242M598"/>
<name>A0A242M598_CABSO</name>
<evidence type="ECO:0000313" key="1">
    <source>
        <dbReference type="EMBL" id="OTP66272.1"/>
    </source>
</evidence>
<sequence length="37" mass="4335">MSEDAIERHRYVKKRLWCNEEHVDLCACNENVTPASS</sequence>
<protein>
    <recommendedName>
        <fullName evidence="3">Mobile element protein</fullName>
    </recommendedName>
</protein>
<dbReference type="EMBL" id="NBTY01000202">
    <property type="protein sequence ID" value="OTP66272.1"/>
    <property type="molecule type" value="Genomic_DNA"/>
</dbReference>
<organism evidence="1 2">
    <name type="scientific">Caballeronia sordidicola</name>
    <name type="common">Burkholderia sordidicola</name>
    <dbReference type="NCBI Taxonomy" id="196367"/>
    <lineage>
        <taxon>Bacteria</taxon>
        <taxon>Pseudomonadati</taxon>
        <taxon>Pseudomonadota</taxon>
        <taxon>Betaproteobacteria</taxon>
        <taxon>Burkholderiales</taxon>
        <taxon>Burkholderiaceae</taxon>
        <taxon>Caballeronia</taxon>
    </lineage>
</organism>
<evidence type="ECO:0000313" key="2">
    <source>
        <dbReference type="Proteomes" id="UP000194546"/>
    </source>
</evidence>
<dbReference type="Proteomes" id="UP000194546">
    <property type="component" value="Unassembled WGS sequence"/>
</dbReference>
<reference evidence="1 2" key="1">
    <citation type="submission" date="2017-03" db="EMBL/GenBank/DDBJ databases">
        <title>Genome analysis of strain PAMC 26510.</title>
        <authorList>
            <person name="Oh H.-M."/>
            <person name="Yang J.-A."/>
        </authorList>
    </citation>
    <scope>NUCLEOTIDE SEQUENCE [LARGE SCALE GENOMIC DNA]</scope>
    <source>
        <strain evidence="1 2">PAMC 26510</strain>
    </source>
</reference>
<gene>
    <name evidence="1" type="ORF">PAMC26510_35470</name>
</gene>
<accession>A0A242M598</accession>
<comment type="caution">
    <text evidence="1">The sequence shown here is derived from an EMBL/GenBank/DDBJ whole genome shotgun (WGS) entry which is preliminary data.</text>
</comment>
<evidence type="ECO:0008006" key="3">
    <source>
        <dbReference type="Google" id="ProtNLM"/>
    </source>
</evidence>
<proteinExistence type="predicted"/>